<feature type="non-terminal residue" evidence="1">
    <location>
        <position position="1"/>
    </location>
</feature>
<keyword evidence="2" id="KW-1185">Reference proteome</keyword>
<comment type="caution">
    <text evidence="1">The sequence shown here is derived from an EMBL/GenBank/DDBJ whole genome shotgun (WGS) entry which is preliminary data.</text>
</comment>
<name>A0ABD0R7Y1_CIRMR</name>
<accession>A0ABD0R7Y1</accession>
<dbReference type="PANTHER" id="PTHR35617">
    <property type="entry name" value="PHAGE_INTEGRASE DOMAIN-CONTAINING PROTEIN"/>
    <property type="match status" value="1"/>
</dbReference>
<reference evidence="1 2" key="1">
    <citation type="submission" date="2024-05" db="EMBL/GenBank/DDBJ databases">
        <title>Genome sequencing and assembly of Indian major carp, Cirrhinus mrigala (Hamilton, 1822).</title>
        <authorList>
            <person name="Mohindra V."/>
            <person name="Chowdhury L.M."/>
            <person name="Lal K."/>
            <person name="Jena J.K."/>
        </authorList>
    </citation>
    <scope>NUCLEOTIDE SEQUENCE [LARGE SCALE GENOMIC DNA]</scope>
    <source>
        <strain evidence="1">CM1030</strain>
        <tissue evidence="1">Blood</tissue>
    </source>
</reference>
<protein>
    <submittedName>
        <fullName evidence="1">Uncharacterized protein</fullName>
    </submittedName>
</protein>
<evidence type="ECO:0000313" key="2">
    <source>
        <dbReference type="Proteomes" id="UP001529510"/>
    </source>
</evidence>
<dbReference type="Proteomes" id="UP001529510">
    <property type="component" value="Unassembled WGS sequence"/>
</dbReference>
<dbReference type="PANTHER" id="PTHR35617:SF3">
    <property type="entry name" value="CORE-BINDING (CB) DOMAIN-CONTAINING PROTEIN"/>
    <property type="match status" value="1"/>
</dbReference>
<organism evidence="1 2">
    <name type="scientific">Cirrhinus mrigala</name>
    <name type="common">Mrigala</name>
    <dbReference type="NCBI Taxonomy" id="683832"/>
    <lineage>
        <taxon>Eukaryota</taxon>
        <taxon>Metazoa</taxon>
        <taxon>Chordata</taxon>
        <taxon>Craniata</taxon>
        <taxon>Vertebrata</taxon>
        <taxon>Euteleostomi</taxon>
        <taxon>Actinopterygii</taxon>
        <taxon>Neopterygii</taxon>
        <taxon>Teleostei</taxon>
        <taxon>Ostariophysi</taxon>
        <taxon>Cypriniformes</taxon>
        <taxon>Cyprinidae</taxon>
        <taxon>Labeoninae</taxon>
        <taxon>Labeonini</taxon>
        <taxon>Cirrhinus</taxon>
    </lineage>
</organism>
<sequence>CLPSTLKVYVAAIPAHHDPIQGKSVGKHDLVIRLNPPWPPSIPSQDLSLVFRALQQGPFEPLQSVELKFLSMKILLLLALASIERVGDLHAFSFGPADSQVTVRPRPGYMPKVPTTSFRDQVVSLQALPPEEADPALALLCPVRALRWYVDRTQSFRTSDQLFVCYGDRQKGNA</sequence>
<gene>
    <name evidence="1" type="ORF">M9458_008219</name>
</gene>
<dbReference type="AlphaFoldDB" id="A0ABD0R7Y1"/>
<feature type="non-terminal residue" evidence="1">
    <location>
        <position position="174"/>
    </location>
</feature>
<evidence type="ECO:0000313" key="1">
    <source>
        <dbReference type="EMBL" id="KAL0194647.1"/>
    </source>
</evidence>
<dbReference type="EMBL" id="JAMKFB020000004">
    <property type="protein sequence ID" value="KAL0194647.1"/>
    <property type="molecule type" value="Genomic_DNA"/>
</dbReference>
<proteinExistence type="predicted"/>